<reference evidence="1" key="1">
    <citation type="journal article" date="2014" name="Front. Microbiol.">
        <title>High frequency of phylogenetically diverse reductive dehalogenase-homologous genes in deep subseafloor sedimentary metagenomes.</title>
        <authorList>
            <person name="Kawai M."/>
            <person name="Futagami T."/>
            <person name="Toyoda A."/>
            <person name="Takaki Y."/>
            <person name="Nishi S."/>
            <person name="Hori S."/>
            <person name="Arai W."/>
            <person name="Tsubouchi T."/>
            <person name="Morono Y."/>
            <person name="Uchiyama I."/>
            <person name="Ito T."/>
            <person name="Fujiyama A."/>
            <person name="Inagaki F."/>
            <person name="Takami H."/>
        </authorList>
    </citation>
    <scope>NUCLEOTIDE SEQUENCE</scope>
    <source>
        <strain evidence="1">Expedition CK06-06</strain>
    </source>
</reference>
<dbReference type="EMBL" id="BART01017477">
    <property type="protein sequence ID" value="GAG78197.1"/>
    <property type="molecule type" value="Genomic_DNA"/>
</dbReference>
<proteinExistence type="predicted"/>
<protein>
    <submittedName>
        <fullName evidence="1">Uncharacterized protein</fullName>
    </submittedName>
</protein>
<sequence length="110" mass="12710">MSIKWGEVEFEGPYPVTDWEPPHGAAVYAIMMKPHPQMKVYKFVYFGESGDLSERGFYRAHHKYDCWVREAGSEGNLYIGIHRMPDSTDEQRRKVESDSVSGLYELACDD</sequence>
<comment type="caution">
    <text evidence="1">The sequence shown here is derived from an EMBL/GenBank/DDBJ whole genome shotgun (WGS) entry which is preliminary data.</text>
</comment>
<evidence type="ECO:0000313" key="1">
    <source>
        <dbReference type="EMBL" id="GAG78197.1"/>
    </source>
</evidence>
<dbReference type="AlphaFoldDB" id="X1BA94"/>
<accession>X1BA94</accession>
<name>X1BA94_9ZZZZ</name>
<gene>
    <name evidence="1" type="ORF">S01H4_33255</name>
</gene>
<organism evidence="1">
    <name type="scientific">marine sediment metagenome</name>
    <dbReference type="NCBI Taxonomy" id="412755"/>
    <lineage>
        <taxon>unclassified sequences</taxon>
        <taxon>metagenomes</taxon>
        <taxon>ecological metagenomes</taxon>
    </lineage>
</organism>